<dbReference type="Pfam" id="PF12796">
    <property type="entry name" value="Ank_2"/>
    <property type="match status" value="1"/>
</dbReference>
<dbReference type="PROSITE" id="PS50088">
    <property type="entry name" value="ANK_REPEAT"/>
    <property type="match status" value="1"/>
</dbReference>
<dbReference type="Proteomes" id="UP000663864">
    <property type="component" value="Unassembled WGS sequence"/>
</dbReference>
<dbReference type="InterPro" id="IPR036770">
    <property type="entry name" value="Ankyrin_rpt-contain_sf"/>
</dbReference>
<evidence type="ECO:0000313" key="5">
    <source>
        <dbReference type="EMBL" id="CAF1203531.1"/>
    </source>
</evidence>
<evidence type="ECO:0000259" key="4">
    <source>
        <dbReference type="Pfam" id="PF03496"/>
    </source>
</evidence>
<keyword evidence="1" id="KW-0446">Lipid-binding</keyword>
<sequence length="563" mass="63007">MSAAKPKPKAGASSVSKLKSTTTVTTSKTSNEGASSSKPHPLGSTKSEKHLHTTTPVVKDSAITQSTAPKPSKFYFACRNNDIDTVTSLLPTVTLEGINQIEPNGSTALHAAAYYGNKEIVKLLLSKGTQRMIKNVHGNTPYDEAKTGDIKKLFQRVEASGSEPRNRFAGVKGPSYEWIFVKSDPSSYASFNRESLWKCQNDEEFDRLCRGIQQYYINENGPLADVKHIESVRLFIDTAIKNNDPTQVVRAYTAETGFYHRVNTDLAQIPTHWSGTKHERNIASIMVFHPVLQGFSFTGETYRGMSMSLEDLKDYVVDSIFMNKTFLSTSKERTRAELFAEPNGSSAVISVVCKYLIKRTGTALAIEEISEYPLEKEVLILPYASFKVKNIRKSSGKAGVVTEIDVEEEDEVKWTMKNSYKTSQTHTSVKKIVGNQSHQDDTYKKMFKDSQEKGKIDSADLSKWKQESFGIDPETDAYAKIWNDAKKGKFSKTDLAKWKKECSMVTEGNHDNDSDLESYDGENDPTIFTASNEQSYATSKTLSSKHPFDMKEFMTKFENDSDD</sequence>
<dbReference type="SUPFAM" id="SSF56399">
    <property type="entry name" value="ADP-ribosylation"/>
    <property type="match status" value="1"/>
</dbReference>
<evidence type="ECO:0000256" key="1">
    <source>
        <dbReference type="ARBA" id="ARBA00023121"/>
    </source>
</evidence>
<feature type="repeat" description="ANK" evidence="2">
    <location>
        <begin position="104"/>
        <end position="136"/>
    </location>
</feature>
<evidence type="ECO:0000313" key="7">
    <source>
        <dbReference type="Proteomes" id="UP000663836"/>
    </source>
</evidence>
<dbReference type="AlphaFoldDB" id="A0A818ZLS0"/>
<dbReference type="EMBL" id="CAJOBD010001190">
    <property type="protein sequence ID" value="CAF3771225.1"/>
    <property type="molecule type" value="Genomic_DNA"/>
</dbReference>
<protein>
    <recommendedName>
        <fullName evidence="4">ADP ribosyltransferase domain-containing protein</fullName>
    </recommendedName>
</protein>
<dbReference type="GO" id="GO:0000062">
    <property type="term" value="F:fatty-acyl-CoA binding"/>
    <property type="evidence" value="ECO:0007669"/>
    <property type="project" value="TreeGrafter"/>
</dbReference>
<dbReference type="InterPro" id="IPR002110">
    <property type="entry name" value="Ankyrin_rpt"/>
</dbReference>
<evidence type="ECO:0000313" key="6">
    <source>
        <dbReference type="EMBL" id="CAF3771225.1"/>
    </source>
</evidence>
<dbReference type="PANTHER" id="PTHR24119">
    <property type="entry name" value="ACYL-COA-BINDING DOMAIN-CONTAINING PROTEIN 6"/>
    <property type="match status" value="1"/>
</dbReference>
<comment type="caution">
    <text evidence="6">The sequence shown here is derived from an EMBL/GenBank/DDBJ whole genome shotgun (WGS) entry which is preliminary data.</text>
</comment>
<evidence type="ECO:0000256" key="3">
    <source>
        <dbReference type="SAM" id="MobiDB-lite"/>
    </source>
</evidence>
<dbReference type="InterPro" id="IPR003540">
    <property type="entry name" value="ADP-ribosyltransferase"/>
</dbReference>
<gene>
    <name evidence="6" type="ORF">JBS370_LOCUS13691</name>
    <name evidence="5" type="ORF">ZHD862_LOCUS22981</name>
</gene>
<keyword evidence="2" id="KW-0040">ANK repeat</keyword>
<feature type="domain" description="ADP ribosyltransferase" evidence="4">
    <location>
        <begin position="267"/>
        <end position="398"/>
    </location>
</feature>
<dbReference type="Pfam" id="PF03496">
    <property type="entry name" value="ADPrib_exo_Tox"/>
    <property type="match status" value="1"/>
</dbReference>
<dbReference type="EMBL" id="CAJNOT010001465">
    <property type="protein sequence ID" value="CAF1203531.1"/>
    <property type="molecule type" value="Genomic_DNA"/>
</dbReference>
<feature type="compositionally biased region" description="Acidic residues" evidence="3">
    <location>
        <begin position="514"/>
        <end position="523"/>
    </location>
</feature>
<dbReference type="Gene3D" id="3.90.176.10">
    <property type="entry name" value="Toxin ADP-ribosyltransferase, Chain A, domain 1"/>
    <property type="match status" value="1"/>
</dbReference>
<feature type="compositionally biased region" description="Polar residues" evidence="3">
    <location>
        <begin position="526"/>
        <end position="542"/>
    </location>
</feature>
<organism evidence="6 7">
    <name type="scientific">Rotaria sordida</name>
    <dbReference type="NCBI Taxonomy" id="392033"/>
    <lineage>
        <taxon>Eukaryota</taxon>
        <taxon>Metazoa</taxon>
        <taxon>Spiralia</taxon>
        <taxon>Gnathifera</taxon>
        <taxon>Rotifera</taxon>
        <taxon>Eurotatoria</taxon>
        <taxon>Bdelloidea</taxon>
        <taxon>Philodinida</taxon>
        <taxon>Philodinidae</taxon>
        <taxon>Rotaria</taxon>
    </lineage>
</organism>
<accession>A0A818ZLS0</accession>
<dbReference type="Gene3D" id="1.25.40.20">
    <property type="entry name" value="Ankyrin repeat-containing domain"/>
    <property type="match status" value="1"/>
</dbReference>
<dbReference type="SUPFAM" id="SSF48403">
    <property type="entry name" value="Ankyrin repeat"/>
    <property type="match status" value="1"/>
</dbReference>
<dbReference type="GO" id="GO:0005576">
    <property type="term" value="C:extracellular region"/>
    <property type="evidence" value="ECO:0007669"/>
    <property type="project" value="InterPro"/>
</dbReference>
<feature type="region of interest" description="Disordered" evidence="3">
    <location>
        <begin position="506"/>
        <end position="542"/>
    </location>
</feature>
<evidence type="ECO:0000256" key="2">
    <source>
        <dbReference type="PROSITE-ProRule" id="PRU00023"/>
    </source>
</evidence>
<dbReference type="PROSITE" id="PS51996">
    <property type="entry name" value="TR_MART"/>
    <property type="match status" value="1"/>
</dbReference>
<dbReference type="Proteomes" id="UP000663836">
    <property type="component" value="Unassembled WGS sequence"/>
</dbReference>
<name>A0A818ZLS0_9BILA</name>
<reference evidence="6" key="1">
    <citation type="submission" date="2021-02" db="EMBL/GenBank/DDBJ databases">
        <authorList>
            <person name="Nowell W R."/>
        </authorList>
    </citation>
    <scope>NUCLEOTIDE SEQUENCE</scope>
</reference>
<dbReference type="PANTHER" id="PTHR24119:SF0">
    <property type="entry name" value="ACYL-COA-BINDING DOMAIN-CONTAINING PROTEIN 6"/>
    <property type="match status" value="1"/>
</dbReference>
<feature type="compositionally biased region" description="Low complexity" evidence="3">
    <location>
        <begin position="1"/>
        <end position="30"/>
    </location>
</feature>
<feature type="region of interest" description="Disordered" evidence="3">
    <location>
        <begin position="1"/>
        <end position="50"/>
    </location>
</feature>
<proteinExistence type="predicted"/>
<dbReference type="SMART" id="SM00248">
    <property type="entry name" value="ANK"/>
    <property type="match status" value="1"/>
</dbReference>
<dbReference type="PROSITE" id="PS50297">
    <property type="entry name" value="ANK_REP_REGION"/>
    <property type="match status" value="1"/>
</dbReference>